<dbReference type="InterPro" id="IPR043149">
    <property type="entry name" value="TagF_N"/>
</dbReference>
<evidence type="ECO:0000256" key="5">
    <source>
        <dbReference type="ARBA" id="ARBA00022944"/>
    </source>
</evidence>
<gene>
    <name evidence="7" type="ORF">HAL01_25120</name>
</gene>
<evidence type="ECO:0000256" key="6">
    <source>
        <dbReference type="ARBA" id="ARBA00023136"/>
    </source>
</evidence>
<evidence type="ECO:0000313" key="8">
    <source>
        <dbReference type="Proteomes" id="UP000321400"/>
    </source>
</evidence>
<dbReference type="Pfam" id="PF04464">
    <property type="entry name" value="Glyphos_transf"/>
    <property type="match status" value="1"/>
</dbReference>
<keyword evidence="8" id="KW-1185">Reference proteome</keyword>
<accession>A0A511X523</accession>
<reference evidence="7 8" key="1">
    <citation type="submission" date="2019-07" db="EMBL/GenBank/DDBJ databases">
        <title>Whole genome shotgun sequence of Halolactibacillus alkaliphilus NBRC 103919.</title>
        <authorList>
            <person name="Hosoyama A."/>
            <person name="Uohara A."/>
            <person name="Ohji S."/>
            <person name="Ichikawa N."/>
        </authorList>
    </citation>
    <scope>NUCLEOTIDE SEQUENCE [LARGE SCALE GENOMIC DNA]</scope>
    <source>
        <strain evidence="7 8">NBRC 103919</strain>
    </source>
</reference>
<dbReference type="InterPro" id="IPR051612">
    <property type="entry name" value="Teichoic_Acid_Biosynth"/>
</dbReference>
<name>A0A511X523_9BACI</name>
<comment type="similarity">
    <text evidence="2">Belongs to the CDP-glycerol glycerophosphotransferase family.</text>
</comment>
<dbReference type="AlphaFoldDB" id="A0A511X523"/>
<keyword evidence="3" id="KW-1003">Cell membrane</keyword>
<evidence type="ECO:0000256" key="1">
    <source>
        <dbReference type="ARBA" id="ARBA00004202"/>
    </source>
</evidence>
<evidence type="ECO:0000256" key="2">
    <source>
        <dbReference type="ARBA" id="ARBA00010488"/>
    </source>
</evidence>
<evidence type="ECO:0008006" key="9">
    <source>
        <dbReference type="Google" id="ProtNLM"/>
    </source>
</evidence>
<comment type="subcellular location">
    <subcellularLocation>
        <location evidence="1">Cell membrane</location>
        <topology evidence="1">Peripheral membrane protein</topology>
    </subcellularLocation>
</comment>
<dbReference type="RefSeq" id="WP_229675557.1">
    <property type="nucleotide sequence ID" value="NZ_BJYE01000062.1"/>
</dbReference>
<dbReference type="GO" id="GO:0019350">
    <property type="term" value="P:teichoic acid biosynthetic process"/>
    <property type="evidence" value="ECO:0007669"/>
    <property type="project" value="UniProtKB-KW"/>
</dbReference>
<protein>
    <recommendedName>
        <fullName evidence="9">CDP-glycerol--glycerophosphate glycerophosphotransferase</fullName>
    </recommendedName>
</protein>
<dbReference type="SUPFAM" id="SSF53756">
    <property type="entry name" value="UDP-Glycosyltransferase/glycogen phosphorylase"/>
    <property type="match status" value="1"/>
</dbReference>
<keyword evidence="6" id="KW-0472">Membrane</keyword>
<dbReference type="Proteomes" id="UP000321400">
    <property type="component" value="Unassembled WGS sequence"/>
</dbReference>
<dbReference type="EMBL" id="BJYE01000062">
    <property type="protein sequence ID" value="GEN58048.1"/>
    <property type="molecule type" value="Genomic_DNA"/>
</dbReference>
<sequence length="395" mass="47028">MIKKYIRKIVRQMINILYPIMFKLFLTLPQRNKIVFESFHGKQFSDNPRAIYEYIQKNHSSNFKLLWAIDRRSSELLKDNRITSVKRLSPMWVYHMATAKYWITNTRLPFWVPKIAEIKYVQTWHGTPLKKLGIDIADVKMPGTNTDNYKQSFLKDADKWDYLISQNAFSTEQFQRAFNYNGKILECGYPRNDYLINNDNSDYINILKHCLGVDPFKKIIMYAPTWRDDEFIDIGHYKFNLQLELDLLKSNLKNDFMILIRAHYLIAENLDLNDFEGFAINVSEYEDIRDLYLVSDMLITDYSSVIFDYSLLERPIVLYAYDLEKYQYNLRGFYLDIEKLPFPICRTTEEVSNLIMSTDFNKRVNFSREYKERFNSIDNGSASKCVVEQVIFPDI</sequence>
<dbReference type="PANTHER" id="PTHR37316:SF3">
    <property type="entry name" value="TEICHOIC ACID GLYCEROL-PHOSPHATE TRANSFERASE"/>
    <property type="match status" value="1"/>
</dbReference>
<dbReference type="Gene3D" id="3.40.50.12580">
    <property type="match status" value="1"/>
</dbReference>
<dbReference type="InterPro" id="IPR007554">
    <property type="entry name" value="Glycerophosphate_synth"/>
</dbReference>
<dbReference type="InterPro" id="IPR043148">
    <property type="entry name" value="TagF_C"/>
</dbReference>
<dbReference type="GO" id="GO:0005886">
    <property type="term" value="C:plasma membrane"/>
    <property type="evidence" value="ECO:0007669"/>
    <property type="project" value="UniProtKB-SubCell"/>
</dbReference>
<proteinExistence type="inferred from homology"/>
<organism evidence="7 8">
    <name type="scientific">Halolactibacillus alkaliphilus</name>
    <dbReference type="NCBI Taxonomy" id="442899"/>
    <lineage>
        <taxon>Bacteria</taxon>
        <taxon>Bacillati</taxon>
        <taxon>Bacillota</taxon>
        <taxon>Bacilli</taxon>
        <taxon>Bacillales</taxon>
        <taxon>Bacillaceae</taxon>
        <taxon>Halolactibacillus</taxon>
    </lineage>
</organism>
<dbReference type="GO" id="GO:0047355">
    <property type="term" value="F:CDP-glycerol glycerophosphotransferase activity"/>
    <property type="evidence" value="ECO:0007669"/>
    <property type="project" value="InterPro"/>
</dbReference>
<dbReference type="Gene3D" id="3.40.50.11820">
    <property type="match status" value="1"/>
</dbReference>
<evidence type="ECO:0000256" key="3">
    <source>
        <dbReference type="ARBA" id="ARBA00022475"/>
    </source>
</evidence>
<dbReference type="STRING" id="442899.SAMN05720591_1295"/>
<keyword evidence="4" id="KW-0808">Transferase</keyword>
<keyword evidence="5" id="KW-0777">Teichoic acid biosynthesis</keyword>
<dbReference type="PANTHER" id="PTHR37316">
    <property type="entry name" value="TEICHOIC ACID GLYCEROL-PHOSPHATE PRIMASE"/>
    <property type="match status" value="1"/>
</dbReference>
<evidence type="ECO:0000313" key="7">
    <source>
        <dbReference type="EMBL" id="GEN58048.1"/>
    </source>
</evidence>
<comment type="caution">
    <text evidence="7">The sequence shown here is derived from an EMBL/GenBank/DDBJ whole genome shotgun (WGS) entry which is preliminary data.</text>
</comment>
<evidence type="ECO:0000256" key="4">
    <source>
        <dbReference type="ARBA" id="ARBA00022679"/>
    </source>
</evidence>